<gene>
    <name evidence="5" type="ORF">GOM49_12060</name>
</gene>
<dbReference type="GO" id="GO:0003700">
    <property type="term" value="F:DNA-binding transcription factor activity"/>
    <property type="evidence" value="ECO:0007669"/>
    <property type="project" value="InterPro"/>
</dbReference>
<dbReference type="Proteomes" id="UP000422764">
    <property type="component" value="Chromosome"/>
</dbReference>
<dbReference type="PANTHER" id="PTHR33154">
    <property type="entry name" value="TRANSCRIPTIONAL REGULATOR, ARSR FAMILY"/>
    <property type="match status" value="1"/>
</dbReference>
<dbReference type="AlphaFoldDB" id="A0A6I6F5G8"/>
<dbReference type="InterPro" id="IPR011991">
    <property type="entry name" value="ArsR-like_HTH"/>
</dbReference>
<sequence>MDNNFERYDEIAELLKVIAHPVRLCIIRGLLRKGKCNVSYMQNCLDIPQPTVSRHLQMLKNAGLIKGERNGLEINYTVCNEKVTNIINLLFEDEE</sequence>
<name>A0A6I6F5G8_9CLOT</name>
<evidence type="ECO:0000313" key="6">
    <source>
        <dbReference type="Proteomes" id="UP000422764"/>
    </source>
</evidence>
<dbReference type="Gene3D" id="1.10.10.10">
    <property type="entry name" value="Winged helix-like DNA-binding domain superfamily/Winged helix DNA-binding domain"/>
    <property type="match status" value="1"/>
</dbReference>
<dbReference type="NCBIfam" id="NF033788">
    <property type="entry name" value="HTH_metalloreg"/>
    <property type="match status" value="1"/>
</dbReference>
<evidence type="ECO:0000256" key="1">
    <source>
        <dbReference type="ARBA" id="ARBA00023015"/>
    </source>
</evidence>
<feature type="domain" description="HTH arsR-type" evidence="4">
    <location>
        <begin position="3"/>
        <end position="95"/>
    </location>
</feature>
<dbReference type="SMART" id="SM00418">
    <property type="entry name" value="HTH_ARSR"/>
    <property type="match status" value="1"/>
</dbReference>
<evidence type="ECO:0000313" key="5">
    <source>
        <dbReference type="EMBL" id="QGU95727.1"/>
    </source>
</evidence>
<dbReference type="Pfam" id="PF12840">
    <property type="entry name" value="HTH_20"/>
    <property type="match status" value="1"/>
</dbReference>
<evidence type="ECO:0000256" key="2">
    <source>
        <dbReference type="ARBA" id="ARBA00023125"/>
    </source>
</evidence>
<dbReference type="InterPro" id="IPR001845">
    <property type="entry name" value="HTH_ArsR_DNA-bd_dom"/>
</dbReference>
<keyword evidence="2" id="KW-0238">DNA-binding</keyword>
<keyword evidence="3" id="KW-0804">Transcription</keyword>
<keyword evidence="6" id="KW-1185">Reference proteome</keyword>
<protein>
    <submittedName>
        <fullName evidence="5">Metalloregulator ArsR/SmtB family transcription factor</fullName>
    </submittedName>
</protein>
<reference evidence="5 6" key="1">
    <citation type="submission" date="2019-12" db="EMBL/GenBank/DDBJ databases">
        <title>Genome sequenceing of Clostridium bovifaecis.</title>
        <authorList>
            <person name="Yao Y."/>
        </authorList>
    </citation>
    <scope>NUCLEOTIDE SEQUENCE [LARGE SCALE GENOMIC DNA]</scope>
    <source>
        <strain evidence="5 6">BXX</strain>
    </source>
</reference>
<dbReference type="GO" id="GO:0003677">
    <property type="term" value="F:DNA binding"/>
    <property type="evidence" value="ECO:0007669"/>
    <property type="project" value="UniProtKB-KW"/>
</dbReference>
<dbReference type="SUPFAM" id="SSF46785">
    <property type="entry name" value="Winged helix' DNA-binding domain"/>
    <property type="match status" value="1"/>
</dbReference>
<dbReference type="InterPro" id="IPR051081">
    <property type="entry name" value="HTH_MetalResp_TranReg"/>
</dbReference>
<proteinExistence type="predicted"/>
<dbReference type="PRINTS" id="PR00778">
    <property type="entry name" value="HTHARSR"/>
</dbReference>
<accession>A0A6I6F5G8</accession>
<organism evidence="5 6">
    <name type="scientific">Clostridium bovifaecis</name>
    <dbReference type="NCBI Taxonomy" id="2184719"/>
    <lineage>
        <taxon>Bacteria</taxon>
        <taxon>Bacillati</taxon>
        <taxon>Bacillota</taxon>
        <taxon>Clostridia</taxon>
        <taxon>Eubacteriales</taxon>
        <taxon>Clostridiaceae</taxon>
        <taxon>Clostridium</taxon>
    </lineage>
</organism>
<keyword evidence="1" id="KW-0805">Transcription regulation</keyword>
<dbReference type="EMBL" id="CP046522">
    <property type="protein sequence ID" value="QGU95727.1"/>
    <property type="molecule type" value="Genomic_DNA"/>
</dbReference>
<evidence type="ECO:0000259" key="4">
    <source>
        <dbReference type="PROSITE" id="PS50987"/>
    </source>
</evidence>
<dbReference type="PANTHER" id="PTHR33154:SF18">
    <property type="entry name" value="ARSENICAL RESISTANCE OPERON REPRESSOR"/>
    <property type="match status" value="1"/>
</dbReference>
<dbReference type="InterPro" id="IPR036388">
    <property type="entry name" value="WH-like_DNA-bd_sf"/>
</dbReference>
<dbReference type="InterPro" id="IPR036390">
    <property type="entry name" value="WH_DNA-bd_sf"/>
</dbReference>
<evidence type="ECO:0000256" key="3">
    <source>
        <dbReference type="ARBA" id="ARBA00023163"/>
    </source>
</evidence>
<dbReference type="PROSITE" id="PS50987">
    <property type="entry name" value="HTH_ARSR_2"/>
    <property type="match status" value="1"/>
</dbReference>
<dbReference type="CDD" id="cd00090">
    <property type="entry name" value="HTH_ARSR"/>
    <property type="match status" value="1"/>
</dbReference>